<dbReference type="InterPro" id="IPR006139">
    <property type="entry name" value="D-isomer_2_OHA_DH_cat_dom"/>
</dbReference>
<comment type="similarity">
    <text evidence="1 4">Belongs to the D-isomer specific 2-hydroxyacid dehydrogenase family.</text>
</comment>
<dbReference type="EMBL" id="CP065321">
    <property type="protein sequence ID" value="QQR29922.1"/>
    <property type="molecule type" value="Genomic_DNA"/>
</dbReference>
<name>A0A1Z2XQF3_9FIRM</name>
<dbReference type="PROSITE" id="PS00671">
    <property type="entry name" value="D_2_HYDROXYACID_DH_3"/>
    <property type="match status" value="1"/>
</dbReference>
<evidence type="ECO:0000256" key="1">
    <source>
        <dbReference type="ARBA" id="ARBA00005854"/>
    </source>
</evidence>
<reference evidence="9" key="2">
    <citation type="submission" date="2017-05" db="EMBL/GenBank/DDBJ databases">
        <title>Improved OligoMM genomes.</title>
        <authorList>
            <person name="Garzetti D."/>
        </authorList>
    </citation>
    <scope>NUCLEOTIDE SEQUENCE [LARGE SCALE GENOMIC DNA]</scope>
    <source>
        <strain evidence="9">KB18</strain>
    </source>
</reference>
<dbReference type="Proteomes" id="UP000596035">
    <property type="component" value="Chromosome"/>
</dbReference>
<dbReference type="Gene3D" id="3.40.50.720">
    <property type="entry name" value="NAD(P)-binding Rossmann-like Domain"/>
    <property type="match status" value="2"/>
</dbReference>
<dbReference type="AlphaFoldDB" id="A0A1Z2XQF3"/>
<organism evidence="8 10">
    <name type="scientific">Acutalibacter muris</name>
    <dbReference type="NCBI Taxonomy" id="1796620"/>
    <lineage>
        <taxon>Bacteria</taxon>
        <taxon>Bacillati</taxon>
        <taxon>Bacillota</taxon>
        <taxon>Clostridia</taxon>
        <taxon>Eubacteriales</taxon>
        <taxon>Acutalibacteraceae</taxon>
        <taxon>Acutalibacter</taxon>
    </lineage>
</organism>
<dbReference type="InterPro" id="IPR029752">
    <property type="entry name" value="D-isomer_DH_CS1"/>
</dbReference>
<dbReference type="InterPro" id="IPR036291">
    <property type="entry name" value="NAD(P)-bd_dom_sf"/>
</dbReference>
<dbReference type="Pfam" id="PF00389">
    <property type="entry name" value="2-Hacid_dh"/>
    <property type="match status" value="1"/>
</dbReference>
<gene>
    <name evidence="7" type="ORF">ADH66_08220</name>
    <name evidence="8" type="ORF">I5Q82_18255</name>
</gene>
<dbReference type="SUPFAM" id="SSF52283">
    <property type="entry name" value="Formate/glycerate dehydrogenase catalytic domain-like"/>
    <property type="match status" value="1"/>
</dbReference>
<evidence type="ECO:0000313" key="7">
    <source>
        <dbReference type="EMBL" id="ASB40646.1"/>
    </source>
</evidence>
<evidence type="ECO:0000313" key="9">
    <source>
        <dbReference type="Proteomes" id="UP000196710"/>
    </source>
</evidence>
<dbReference type="GO" id="GO:0016616">
    <property type="term" value="F:oxidoreductase activity, acting on the CH-OH group of donors, NAD or NADP as acceptor"/>
    <property type="evidence" value="ECO:0007669"/>
    <property type="project" value="InterPro"/>
</dbReference>
<evidence type="ECO:0000259" key="5">
    <source>
        <dbReference type="Pfam" id="PF00389"/>
    </source>
</evidence>
<feature type="domain" description="D-isomer specific 2-hydroxyacid dehydrogenase NAD-binding" evidence="6">
    <location>
        <begin position="112"/>
        <end position="286"/>
    </location>
</feature>
<evidence type="ECO:0000256" key="2">
    <source>
        <dbReference type="ARBA" id="ARBA00023002"/>
    </source>
</evidence>
<dbReference type="RefSeq" id="WP_066533619.1">
    <property type="nucleotide sequence ID" value="NZ_CAPVCI010000034.1"/>
</dbReference>
<keyword evidence="2 4" id="KW-0560">Oxidoreductase</keyword>
<evidence type="ECO:0000313" key="8">
    <source>
        <dbReference type="EMBL" id="QQR29922.1"/>
    </source>
</evidence>
<keyword evidence="9" id="KW-1185">Reference proteome</keyword>
<dbReference type="InterPro" id="IPR029753">
    <property type="entry name" value="D-isomer_DH_CS"/>
</dbReference>
<sequence length="317" mass="33417">MKIVLVEPLGISSELLEKYAGEIRGLGHEFVSYAARPADTAELCARVEGADAVMVANLPFPKEAVGASGNLKYIDIAFTGVDHVDIAACKERGISVSNASGYSDVAVAELAFGLMLGLSRNIVPCNQVVRRAGTKDGLVGTELFGKTLGVVGTGKIGATVIRIALAFGMKVIAHSRTVKPELETLGVRFTSLPELMEESDIVTLHVPQNTSTSGMISRELIGRMKPGAILINTARGPIVDSNALAEALESGRLRGAGIDVFEAEPPIPEDHPLVKAPNALLTPHVAFATVEALERRAEIVFGNLKAWLAGTVQNSVC</sequence>
<proteinExistence type="inferred from homology"/>
<dbReference type="CDD" id="cd12161">
    <property type="entry name" value="GDH_like_1"/>
    <property type="match status" value="1"/>
</dbReference>
<reference evidence="7" key="1">
    <citation type="journal article" date="2017" name="Genome Announc.">
        <title>High-Quality Whole-Genome Sequences of the Oligo-Mouse-Microbiota Bacterial Community.</title>
        <authorList>
            <person name="Garzetti D."/>
            <person name="Brugiroux S."/>
            <person name="Bunk B."/>
            <person name="Pukall R."/>
            <person name="McCoy K.D."/>
            <person name="Macpherson A.J."/>
            <person name="Stecher B."/>
        </authorList>
    </citation>
    <scope>NUCLEOTIDE SEQUENCE</scope>
    <source>
        <strain evidence="7">KB18</strain>
    </source>
</reference>
<dbReference type="PROSITE" id="PS00065">
    <property type="entry name" value="D_2_HYDROXYACID_DH_1"/>
    <property type="match status" value="1"/>
</dbReference>
<dbReference type="Pfam" id="PF02826">
    <property type="entry name" value="2-Hacid_dh_C"/>
    <property type="match status" value="1"/>
</dbReference>
<keyword evidence="3" id="KW-0520">NAD</keyword>
<evidence type="ECO:0000259" key="6">
    <source>
        <dbReference type="Pfam" id="PF02826"/>
    </source>
</evidence>
<dbReference type="FunFam" id="3.40.50.720:FF:000203">
    <property type="entry name" value="D-3-phosphoglycerate dehydrogenase (SerA)"/>
    <property type="match status" value="1"/>
</dbReference>
<dbReference type="KEGG" id="amur:ADH66_08220"/>
<dbReference type="GO" id="GO:0051287">
    <property type="term" value="F:NAD binding"/>
    <property type="evidence" value="ECO:0007669"/>
    <property type="project" value="InterPro"/>
</dbReference>
<dbReference type="PANTHER" id="PTHR43761:SF1">
    <property type="entry name" value="D-ISOMER SPECIFIC 2-HYDROXYACID DEHYDROGENASE CATALYTIC DOMAIN-CONTAINING PROTEIN-RELATED"/>
    <property type="match status" value="1"/>
</dbReference>
<dbReference type="InterPro" id="IPR006140">
    <property type="entry name" value="D-isomer_DH_NAD-bd"/>
</dbReference>
<feature type="domain" description="D-isomer specific 2-hydroxyacid dehydrogenase catalytic" evidence="5">
    <location>
        <begin position="29"/>
        <end position="316"/>
    </location>
</feature>
<dbReference type="Proteomes" id="UP000196710">
    <property type="component" value="Chromosome"/>
</dbReference>
<evidence type="ECO:0000313" key="10">
    <source>
        <dbReference type="Proteomes" id="UP000596035"/>
    </source>
</evidence>
<dbReference type="EMBL" id="CP021422">
    <property type="protein sequence ID" value="ASB40646.1"/>
    <property type="molecule type" value="Genomic_DNA"/>
</dbReference>
<evidence type="ECO:0000256" key="4">
    <source>
        <dbReference type="RuleBase" id="RU003719"/>
    </source>
</evidence>
<dbReference type="PANTHER" id="PTHR43761">
    <property type="entry name" value="D-ISOMER SPECIFIC 2-HYDROXYACID DEHYDROGENASE FAMILY PROTEIN (AFU_ORTHOLOGUE AFUA_1G13630)"/>
    <property type="match status" value="1"/>
</dbReference>
<reference evidence="8 10" key="3">
    <citation type="submission" date="2020-11" db="EMBL/GenBank/DDBJ databases">
        <title>Closed and high quality bacterial genomes of the OMM12 community.</title>
        <authorList>
            <person name="Marbouty M."/>
            <person name="Lamy-Besnier Q."/>
            <person name="Debarbieux L."/>
            <person name="Koszul R."/>
        </authorList>
    </citation>
    <scope>NUCLEOTIDE SEQUENCE [LARGE SCALE GENOMIC DNA]</scope>
    <source>
        <strain evidence="8 10">KB18</strain>
    </source>
</reference>
<evidence type="ECO:0000256" key="3">
    <source>
        <dbReference type="ARBA" id="ARBA00023027"/>
    </source>
</evidence>
<protein>
    <submittedName>
        <fullName evidence="8">Hydroxyacid dehydrogenase</fullName>
    </submittedName>
</protein>
<dbReference type="InterPro" id="IPR050418">
    <property type="entry name" value="D-iso_2-hydroxyacid_DH_PdxB"/>
</dbReference>
<dbReference type="SUPFAM" id="SSF51735">
    <property type="entry name" value="NAD(P)-binding Rossmann-fold domains"/>
    <property type="match status" value="1"/>
</dbReference>
<accession>A0A1Z2XQF3</accession>